<keyword evidence="3" id="KW-1003">Cell membrane</keyword>
<sequence length="505" mass="53809">MSDIRGRLAQGSIWILLARVATNGSAFVGTLVLARLLTPDDFGLVAIAATIAFIIASITELSLSSALIHLKEIDDDHLSTAFTLNMLRSGILGALIAALASPVAWLYGEPRLVAVMIAVSAVILVSGLSNPRMVVFARNLSFRQEALVLGANKVLGVIASITVALVFRSYWAIVAGLAVAQLVSILLSYVMVPFRPRLTLRRARGLLSYSVWLSLGQAINTLNWKSDHLFIGYMAGNSALGFYTLGDNLAQLPTREATAPLSQTLFPGFAKLRDETERLRRAYRRAQALLCMIALPAGFGLAMVAEPMVLFAIGEKWAPVIPIIQLLGGIFAIQTLASAVQPMALAMGVTRTLFNRDALNFGIRMPLIIGGLLTGGLMGAVYARCVSGVVSTFINMLLARRLLDLPLRTQITDNARTIAATAVMVGGLSLLFDSMPSDPAAFIAVKHLVGMVVTGAGLYIVALAIAWLACGRPEGPERELVQIVTKLASPIANLVARRPGPASSE</sequence>
<dbReference type="EMBL" id="VSZS01000066">
    <property type="protein sequence ID" value="TYR30575.1"/>
    <property type="molecule type" value="Genomic_DNA"/>
</dbReference>
<evidence type="ECO:0000313" key="9">
    <source>
        <dbReference type="Proteomes" id="UP000323258"/>
    </source>
</evidence>
<dbReference type="Proteomes" id="UP000323258">
    <property type="component" value="Unassembled WGS sequence"/>
</dbReference>
<dbReference type="RefSeq" id="WP_148916111.1">
    <property type="nucleotide sequence ID" value="NZ_VSZS01000066.1"/>
</dbReference>
<comment type="subcellular location">
    <subcellularLocation>
        <location evidence="1">Cell membrane</location>
        <topology evidence="1">Multi-pass membrane protein</topology>
    </subcellularLocation>
</comment>
<keyword evidence="6 7" id="KW-0472">Membrane</keyword>
<feature type="transmembrane region" description="Helical" evidence="7">
    <location>
        <begin position="361"/>
        <end position="380"/>
    </location>
</feature>
<evidence type="ECO:0000256" key="7">
    <source>
        <dbReference type="SAM" id="Phobius"/>
    </source>
</evidence>
<feature type="transmembrane region" description="Helical" evidence="7">
    <location>
        <begin position="173"/>
        <end position="192"/>
    </location>
</feature>
<feature type="transmembrane region" description="Helical" evidence="7">
    <location>
        <begin position="320"/>
        <end position="340"/>
    </location>
</feature>
<evidence type="ECO:0000256" key="3">
    <source>
        <dbReference type="ARBA" id="ARBA00022475"/>
    </source>
</evidence>
<feature type="transmembrane region" description="Helical" evidence="7">
    <location>
        <begin position="89"/>
        <end position="107"/>
    </location>
</feature>
<comment type="caution">
    <text evidence="8">The sequence shown here is derived from an EMBL/GenBank/DDBJ whole genome shotgun (WGS) entry which is preliminary data.</text>
</comment>
<dbReference type="InterPro" id="IPR050833">
    <property type="entry name" value="Poly_Biosynth_Transport"/>
</dbReference>
<proteinExistence type="inferred from homology"/>
<dbReference type="PANTHER" id="PTHR30250">
    <property type="entry name" value="PST FAMILY PREDICTED COLANIC ACID TRANSPORTER"/>
    <property type="match status" value="1"/>
</dbReference>
<dbReference type="OrthoDB" id="7605542at2"/>
<feature type="transmembrane region" description="Helical" evidence="7">
    <location>
        <begin position="42"/>
        <end position="68"/>
    </location>
</feature>
<evidence type="ECO:0000256" key="4">
    <source>
        <dbReference type="ARBA" id="ARBA00022692"/>
    </source>
</evidence>
<evidence type="ECO:0000256" key="5">
    <source>
        <dbReference type="ARBA" id="ARBA00022989"/>
    </source>
</evidence>
<organism evidence="8 9">
    <name type="scientific">Neoaquamicrobium microcysteis</name>
    <dbReference type="NCBI Taxonomy" id="2682781"/>
    <lineage>
        <taxon>Bacteria</taxon>
        <taxon>Pseudomonadati</taxon>
        <taxon>Pseudomonadota</taxon>
        <taxon>Alphaproteobacteria</taxon>
        <taxon>Hyphomicrobiales</taxon>
        <taxon>Phyllobacteriaceae</taxon>
        <taxon>Neoaquamicrobium</taxon>
    </lineage>
</organism>
<protein>
    <submittedName>
        <fullName evidence="8">Lipopolysaccharide biosynthesis protein</fullName>
    </submittedName>
</protein>
<reference evidence="8 9" key="1">
    <citation type="submission" date="2019-08" db="EMBL/GenBank/DDBJ databases">
        <authorList>
            <person name="Seo Y.L."/>
        </authorList>
    </citation>
    <scope>NUCLEOTIDE SEQUENCE [LARGE SCALE GENOMIC DNA]</scope>
    <source>
        <strain evidence="8 9">MaA-C15</strain>
    </source>
</reference>
<comment type="similarity">
    <text evidence="2">Belongs to the polysaccharide synthase family.</text>
</comment>
<name>A0A5D4GTH3_9HYPH</name>
<evidence type="ECO:0000256" key="6">
    <source>
        <dbReference type="ARBA" id="ARBA00023136"/>
    </source>
</evidence>
<feature type="transmembrane region" description="Helical" evidence="7">
    <location>
        <begin position="146"/>
        <end position="167"/>
    </location>
</feature>
<evidence type="ECO:0000256" key="1">
    <source>
        <dbReference type="ARBA" id="ARBA00004651"/>
    </source>
</evidence>
<dbReference type="PANTHER" id="PTHR30250:SF10">
    <property type="entry name" value="LIPOPOLYSACCHARIDE BIOSYNTHESIS PROTEIN WZXC"/>
    <property type="match status" value="1"/>
</dbReference>
<keyword evidence="9" id="KW-1185">Reference proteome</keyword>
<feature type="transmembrane region" description="Helical" evidence="7">
    <location>
        <begin position="288"/>
        <end position="314"/>
    </location>
</feature>
<dbReference type="Pfam" id="PF13440">
    <property type="entry name" value="Polysacc_synt_3"/>
    <property type="match status" value="1"/>
</dbReference>
<feature type="transmembrane region" description="Helical" evidence="7">
    <location>
        <begin position="444"/>
        <end position="470"/>
    </location>
</feature>
<keyword evidence="5 7" id="KW-1133">Transmembrane helix</keyword>
<reference evidence="8 9" key="2">
    <citation type="submission" date="2019-09" db="EMBL/GenBank/DDBJ databases">
        <title>Mesorhizobium sp. MaA-C15 isolated from Microcystis aeruginosa.</title>
        <authorList>
            <person name="Jeong S.E."/>
            <person name="Jin H.M."/>
            <person name="Jeon C.O."/>
        </authorList>
    </citation>
    <scope>NUCLEOTIDE SEQUENCE [LARGE SCALE GENOMIC DNA]</scope>
    <source>
        <strain evidence="8 9">MaA-C15</strain>
    </source>
</reference>
<evidence type="ECO:0000313" key="8">
    <source>
        <dbReference type="EMBL" id="TYR30575.1"/>
    </source>
</evidence>
<feature type="transmembrane region" description="Helical" evidence="7">
    <location>
        <begin position="12"/>
        <end position="36"/>
    </location>
</feature>
<dbReference type="GO" id="GO:0005886">
    <property type="term" value="C:plasma membrane"/>
    <property type="evidence" value="ECO:0007669"/>
    <property type="project" value="UniProtKB-SubCell"/>
</dbReference>
<dbReference type="CDD" id="cd13127">
    <property type="entry name" value="MATE_tuaB_like"/>
    <property type="match status" value="1"/>
</dbReference>
<gene>
    <name evidence="8" type="ORF">FY036_17840</name>
</gene>
<keyword evidence="4 7" id="KW-0812">Transmembrane</keyword>
<accession>A0A5D4GTH3</accession>
<feature type="transmembrane region" description="Helical" evidence="7">
    <location>
        <begin position="113"/>
        <end position="134"/>
    </location>
</feature>
<evidence type="ECO:0000256" key="2">
    <source>
        <dbReference type="ARBA" id="ARBA00007430"/>
    </source>
</evidence>
<dbReference type="AlphaFoldDB" id="A0A5D4GTH3"/>